<evidence type="ECO:0000313" key="4">
    <source>
        <dbReference type="RefSeq" id="XP_017785379.1"/>
    </source>
</evidence>
<accession>A0ABM1NEX9</accession>
<feature type="domain" description="SMP-30/Gluconolactonase/LRE-like region" evidence="2">
    <location>
        <begin position="14"/>
        <end position="273"/>
    </location>
</feature>
<comment type="similarity">
    <text evidence="1">Belongs to the SMP-30/CGR1 family.</text>
</comment>
<dbReference type="InterPro" id="IPR013658">
    <property type="entry name" value="SGL"/>
</dbReference>
<protein>
    <submittedName>
        <fullName evidence="4">Regucalcin-like</fullName>
    </submittedName>
</protein>
<proteinExistence type="inferred from homology"/>
<evidence type="ECO:0000256" key="1">
    <source>
        <dbReference type="ARBA" id="ARBA00008853"/>
    </source>
</evidence>
<gene>
    <name evidence="4" type="primary">LOC108568681</name>
</gene>
<dbReference type="PANTHER" id="PTHR10907:SF66">
    <property type="entry name" value="MIP34848P1-RELATED"/>
    <property type="match status" value="1"/>
</dbReference>
<dbReference type="PANTHER" id="PTHR10907">
    <property type="entry name" value="REGUCALCIN"/>
    <property type="match status" value="1"/>
</dbReference>
<dbReference type="Proteomes" id="UP000695000">
    <property type="component" value="Unplaced"/>
</dbReference>
<evidence type="ECO:0000313" key="3">
    <source>
        <dbReference type="Proteomes" id="UP000695000"/>
    </source>
</evidence>
<dbReference type="PRINTS" id="PR01790">
    <property type="entry name" value="SMP30FAMILY"/>
</dbReference>
<keyword evidence="3" id="KW-1185">Reference proteome</keyword>
<dbReference type="SUPFAM" id="SSF63829">
    <property type="entry name" value="Calcium-dependent phosphotriesterase"/>
    <property type="match status" value="1"/>
</dbReference>
<dbReference type="InterPro" id="IPR005511">
    <property type="entry name" value="SMP-30"/>
</dbReference>
<dbReference type="InterPro" id="IPR011042">
    <property type="entry name" value="6-blade_b-propeller_TolB-like"/>
</dbReference>
<reference evidence="4" key="1">
    <citation type="submission" date="2025-08" db="UniProtKB">
        <authorList>
            <consortium name="RefSeq"/>
        </authorList>
    </citation>
    <scope>IDENTIFICATION</scope>
    <source>
        <tissue evidence="4">Whole Larva</tissue>
    </source>
</reference>
<organism evidence="3 4">
    <name type="scientific">Nicrophorus vespilloides</name>
    <name type="common">Boreal carrion beetle</name>
    <dbReference type="NCBI Taxonomy" id="110193"/>
    <lineage>
        <taxon>Eukaryota</taxon>
        <taxon>Metazoa</taxon>
        <taxon>Ecdysozoa</taxon>
        <taxon>Arthropoda</taxon>
        <taxon>Hexapoda</taxon>
        <taxon>Insecta</taxon>
        <taxon>Pterygota</taxon>
        <taxon>Neoptera</taxon>
        <taxon>Endopterygota</taxon>
        <taxon>Coleoptera</taxon>
        <taxon>Polyphaga</taxon>
        <taxon>Staphyliniformia</taxon>
        <taxon>Silphidae</taxon>
        <taxon>Nicrophorinae</taxon>
        <taxon>Nicrophorus</taxon>
    </lineage>
</organism>
<dbReference type="Pfam" id="PF08450">
    <property type="entry name" value="SGL"/>
    <property type="match status" value="1"/>
</dbReference>
<dbReference type="Gene3D" id="2.120.10.30">
    <property type="entry name" value="TolB, C-terminal domain"/>
    <property type="match status" value="1"/>
</dbReference>
<dbReference type="RefSeq" id="XP_017785379.1">
    <property type="nucleotide sequence ID" value="XM_017929890.1"/>
</dbReference>
<sequence length="309" mass="34573">MQIQQIHIAGATELGEGPHWDQRTQSLYYVDIIGKTIHKYTPATEKHSKAQLDENVSIIIPKDGEPEKFIVTMNRKIVDIEWDGTSPNVKNIKILTEVDKENSVNTNRINDGKCDPKGRLWFGTMGGQQMNWQKATNSGSLFSMDSKCNVTKHVNNICLSNGLTWNADRTKFYYIDSMKFTIDEYDYDDESGKIGNGRAIFTLSLNNIEGIADGMTIDTDGNLWVAIFKSFLVIQIDPRKPETLLRTVKIPAKLVTSVAWGGENLDELYVTSGKFTMDNVVLDAKEGHGGLFVIKGLGARGLPMTDYKI</sequence>
<dbReference type="GeneID" id="108568681"/>
<name>A0ABM1NEX9_NICVS</name>
<evidence type="ECO:0000259" key="2">
    <source>
        <dbReference type="Pfam" id="PF08450"/>
    </source>
</evidence>